<gene>
    <name evidence="2" type="ORF">CCUS01_05883</name>
</gene>
<name>A0AAI9Y4Q4_9PEZI</name>
<keyword evidence="3" id="KW-1185">Reference proteome</keyword>
<organism evidence="2 3">
    <name type="scientific">Colletotrichum cuscutae</name>
    <dbReference type="NCBI Taxonomy" id="1209917"/>
    <lineage>
        <taxon>Eukaryota</taxon>
        <taxon>Fungi</taxon>
        <taxon>Dikarya</taxon>
        <taxon>Ascomycota</taxon>
        <taxon>Pezizomycotina</taxon>
        <taxon>Sordariomycetes</taxon>
        <taxon>Hypocreomycetidae</taxon>
        <taxon>Glomerellales</taxon>
        <taxon>Glomerellaceae</taxon>
        <taxon>Colletotrichum</taxon>
        <taxon>Colletotrichum acutatum species complex</taxon>
    </lineage>
</organism>
<protein>
    <recommendedName>
        <fullName evidence="4">Secreted protein</fullName>
    </recommendedName>
</protein>
<proteinExistence type="predicted"/>
<dbReference type="Proteomes" id="UP001239213">
    <property type="component" value="Unassembled WGS sequence"/>
</dbReference>
<dbReference type="EMBL" id="MPDP01000190">
    <property type="protein sequence ID" value="KAK1472498.1"/>
    <property type="molecule type" value="Genomic_DNA"/>
</dbReference>
<comment type="caution">
    <text evidence="2">The sequence shown here is derived from an EMBL/GenBank/DDBJ whole genome shotgun (WGS) entry which is preliminary data.</text>
</comment>
<dbReference type="AlphaFoldDB" id="A0AAI9Y4Q4"/>
<evidence type="ECO:0000313" key="2">
    <source>
        <dbReference type="EMBL" id="KAK1472498.1"/>
    </source>
</evidence>
<sequence length="107" mass="11656">MGFIIRSNCPLPLLIRYATLLVSLQAQAVLGIHLQLLPGVAIADKGTVVDSERGRQQRTVPINRARRGPGPVVEDSLCLCSSLCVSGLVFFVCREVRLGSPRKVFLK</sequence>
<feature type="chain" id="PRO_5042616616" description="Secreted protein" evidence="1">
    <location>
        <begin position="32"/>
        <end position="107"/>
    </location>
</feature>
<feature type="signal peptide" evidence="1">
    <location>
        <begin position="1"/>
        <end position="31"/>
    </location>
</feature>
<evidence type="ECO:0000256" key="1">
    <source>
        <dbReference type="SAM" id="SignalP"/>
    </source>
</evidence>
<reference evidence="2" key="1">
    <citation type="submission" date="2016-11" db="EMBL/GenBank/DDBJ databases">
        <title>The genome sequence of Colletotrichum cuscutae.</title>
        <authorList>
            <person name="Baroncelli R."/>
        </authorList>
    </citation>
    <scope>NUCLEOTIDE SEQUENCE</scope>
    <source>
        <strain evidence="2">IMI 304802</strain>
    </source>
</reference>
<keyword evidence="1" id="KW-0732">Signal</keyword>
<accession>A0AAI9Y4Q4</accession>
<evidence type="ECO:0000313" key="3">
    <source>
        <dbReference type="Proteomes" id="UP001239213"/>
    </source>
</evidence>
<evidence type="ECO:0008006" key="4">
    <source>
        <dbReference type="Google" id="ProtNLM"/>
    </source>
</evidence>